<dbReference type="InterPro" id="IPR038673">
    <property type="entry name" value="OprB_sf"/>
</dbReference>
<feature type="chain" id="PRO_5044949642" evidence="2">
    <location>
        <begin position="30"/>
        <end position="437"/>
    </location>
</feature>
<gene>
    <name evidence="3" type="primary">oprB</name>
    <name evidence="3" type="ORF">GCM10010981_14050</name>
</gene>
<dbReference type="PANTHER" id="PTHR37944:SF1">
    <property type="entry name" value="PORIN B"/>
    <property type="match status" value="1"/>
</dbReference>
<dbReference type="Gene3D" id="2.40.160.180">
    <property type="entry name" value="Carbohydrate-selective porin OprB"/>
    <property type="match status" value="1"/>
</dbReference>
<dbReference type="EMBL" id="BMJA01000001">
    <property type="protein sequence ID" value="GGA26584.1"/>
    <property type="molecule type" value="Genomic_DNA"/>
</dbReference>
<comment type="caution">
    <text evidence="3">The sequence shown here is derived from an EMBL/GenBank/DDBJ whole genome shotgun (WGS) entry which is preliminary data.</text>
</comment>
<keyword evidence="4" id="KW-1185">Reference proteome</keyword>
<protein>
    <submittedName>
        <fullName evidence="3">Porin</fullName>
    </submittedName>
</protein>
<evidence type="ECO:0000313" key="3">
    <source>
        <dbReference type="EMBL" id="GGA26584.1"/>
    </source>
</evidence>
<dbReference type="Proteomes" id="UP000620046">
    <property type="component" value="Unassembled WGS sequence"/>
</dbReference>
<keyword evidence="2" id="KW-0732">Signal</keyword>
<comment type="similarity">
    <text evidence="1 2">Belongs to the OprB family.</text>
</comment>
<dbReference type="InterPro" id="IPR052932">
    <property type="entry name" value="OprB_Porin"/>
</dbReference>
<evidence type="ECO:0000313" key="4">
    <source>
        <dbReference type="Proteomes" id="UP000620046"/>
    </source>
</evidence>
<accession>A0ABQ1FR91</accession>
<feature type="signal peptide" evidence="2">
    <location>
        <begin position="1"/>
        <end position="29"/>
    </location>
</feature>
<name>A0ABQ1FR91_9GAMM</name>
<evidence type="ECO:0000256" key="2">
    <source>
        <dbReference type="RuleBase" id="RU363072"/>
    </source>
</evidence>
<dbReference type="InterPro" id="IPR007049">
    <property type="entry name" value="Carb-sel_porin_OprB"/>
</dbReference>
<reference evidence="4" key="1">
    <citation type="journal article" date="2019" name="Int. J. Syst. Evol. Microbiol.">
        <title>The Global Catalogue of Microorganisms (GCM) 10K type strain sequencing project: providing services to taxonomists for standard genome sequencing and annotation.</title>
        <authorList>
            <consortium name="The Broad Institute Genomics Platform"/>
            <consortium name="The Broad Institute Genome Sequencing Center for Infectious Disease"/>
            <person name="Wu L."/>
            <person name="Ma J."/>
        </authorList>
    </citation>
    <scope>NUCLEOTIDE SEQUENCE [LARGE SCALE GENOMIC DNA]</scope>
    <source>
        <strain evidence="4">CGMCC 1.15439</strain>
    </source>
</reference>
<dbReference type="PANTHER" id="PTHR37944">
    <property type="entry name" value="PORIN B"/>
    <property type="match status" value="1"/>
</dbReference>
<dbReference type="RefSeq" id="WP_229720682.1">
    <property type="nucleotide sequence ID" value="NZ_BMJA01000001.1"/>
</dbReference>
<dbReference type="Pfam" id="PF04966">
    <property type="entry name" value="OprB"/>
    <property type="match status" value="1"/>
</dbReference>
<organism evidence="3 4">
    <name type="scientific">Dyella nitratireducens</name>
    <dbReference type="NCBI Taxonomy" id="1849580"/>
    <lineage>
        <taxon>Bacteria</taxon>
        <taxon>Pseudomonadati</taxon>
        <taxon>Pseudomonadota</taxon>
        <taxon>Gammaproteobacteria</taxon>
        <taxon>Lysobacterales</taxon>
        <taxon>Rhodanobacteraceae</taxon>
        <taxon>Dyella</taxon>
    </lineage>
</organism>
<sequence length="437" mass="48333">MEMLHRSRKSPAIRFLTALLGLAAAPAFATDDSPYLFGDWNGERTRLTEKGITFDFGYTGEAAHNASGGTRQATRYADQWSFGSTLDLDKLWGWRGGEFQLVITNRNGRNLSDDAGLGVYQQVQEVYGRGQTWHLTLFALTQTFFNGKLEWRVGRLPVGTDFDSLPCDFQNLTFCGSQPGNIVGDYWINWPVSQWATTVKWNTTDQTYVKLGAYQLNPSYVDNTWARSNGWKLGFPGGTTGALLPLEFGWTPTLNGLPGHYKLGGWYNNAGGEHLYYDVNNQPIALTGAAPLQESARHGGYVSLQQQVTGEADGKGLSLFFNATMADSSTSAVDRQFALGAMFNGPFNRSKDRIGVAVGSTHGSNELIRYARLYNQLQPDARMPVADTYELASEAFYDWRPIPSLSLRPNLQYVVNPGGITQNRNAFVLGLKTSMAF</sequence>
<evidence type="ECO:0000256" key="1">
    <source>
        <dbReference type="ARBA" id="ARBA00008769"/>
    </source>
</evidence>
<proteinExistence type="inferred from homology"/>